<sequence length="342" mass="38277">MTLTPIVILSSLKNYTQCNDELVTEIRSTVLEPFQPDLSRIQAGQRIAKPSRTEFKAMTTKLAPLAMRIVNQSIESLRILKQKDKKESPVNRTTVRCLIDAASSSISALKHMSASTTLKPLDIEKTMSNLICKIVDLGEYTRALDELVKLRTSLAHSVNITTENTRVTTTSTTSVITDMTSMKPKEHLSTGSPPRRGFLTESPNRLSDTEMMFQSPVVTRTIPSTELLPANSPWEDNMLQKYGDLFTLPLDKTINDTTTVLLILAYQMNTIRSWTDVAEGSLLRHMPKLMDRAGNFLDWCQHLKTLDSALAQKQFGALHRQMCKAASKSPLTGICELCIFRD</sequence>
<reference evidence="1" key="2">
    <citation type="submission" date="2023-02" db="EMBL/GenBank/DDBJ databases">
        <authorList>
            <consortium name="DOE Joint Genome Institute"/>
            <person name="Mondo S.J."/>
            <person name="Chang Y."/>
            <person name="Wang Y."/>
            <person name="Ahrendt S."/>
            <person name="Andreopoulos W."/>
            <person name="Barry K."/>
            <person name="Beard J."/>
            <person name="Benny G.L."/>
            <person name="Blankenship S."/>
            <person name="Bonito G."/>
            <person name="Cuomo C."/>
            <person name="Desiro A."/>
            <person name="Gervers K.A."/>
            <person name="Hundley H."/>
            <person name="Kuo A."/>
            <person name="LaButti K."/>
            <person name="Lang B.F."/>
            <person name="Lipzen A."/>
            <person name="O'Donnell K."/>
            <person name="Pangilinan J."/>
            <person name="Reynolds N."/>
            <person name="Sandor L."/>
            <person name="Smith M.W."/>
            <person name="Tsang A."/>
            <person name="Grigoriev I.V."/>
            <person name="Stajich J.E."/>
            <person name="Spatafora J.W."/>
        </authorList>
    </citation>
    <scope>NUCLEOTIDE SEQUENCE</scope>
    <source>
        <strain evidence="1">RSA 2281</strain>
    </source>
</reference>
<name>A0AAD5P753_9FUNG</name>
<dbReference type="Proteomes" id="UP001209540">
    <property type="component" value="Unassembled WGS sequence"/>
</dbReference>
<proteinExistence type="predicted"/>
<comment type="caution">
    <text evidence="1">The sequence shown here is derived from an EMBL/GenBank/DDBJ whole genome shotgun (WGS) entry which is preliminary data.</text>
</comment>
<evidence type="ECO:0000313" key="2">
    <source>
        <dbReference type="Proteomes" id="UP001209540"/>
    </source>
</evidence>
<protein>
    <submittedName>
        <fullName evidence="1">Uncharacterized protein</fullName>
    </submittedName>
</protein>
<accession>A0AAD5P753</accession>
<dbReference type="EMBL" id="JAIXMP010000059">
    <property type="protein sequence ID" value="KAI9244466.1"/>
    <property type="molecule type" value="Genomic_DNA"/>
</dbReference>
<gene>
    <name evidence="1" type="ORF">BDA99DRAFT_448446</name>
</gene>
<reference evidence="1" key="1">
    <citation type="journal article" date="2022" name="IScience">
        <title>Evolution of zygomycete secretomes and the origins of terrestrial fungal ecologies.</title>
        <authorList>
            <person name="Chang Y."/>
            <person name="Wang Y."/>
            <person name="Mondo S."/>
            <person name="Ahrendt S."/>
            <person name="Andreopoulos W."/>
            <person name="Barry K."/>
            <person name="Beard J."/>
            <person name="Benny G.L."/>
            <person name="Blankenship S."/>
            <person name="Bonito G."/>
            <person name="Cuomo C."/>
            <person name="Desiro A."/>
            <person name="Gervers K.A."/>
            <person name="Hundley H."/>
            <person name="Kuo A."/>
            <person name="LaButti K."/>
            <person name="Lang B.F."/>
            <person name="Lipzen A."/>
            <person name="O'Donnell K."/>
            <person name="Pangilinan J."/>
            <person name="Reynolds N."/>
            <person name="Sandor L."/>
            <person name="Smith M.E."/>
            <person name="Tsang A."/>
            <person name="Grigoriev I.V."/>
            <person name="Stajich J.E."/>
            <person name="Spatafora J.W."/>
        </authorList>
    </citation>
    <scope>NUCLEOTIDE SEQUENCE</scope>
    <source>
        <strain evidence="1">RSA 2281</strain>
    </source>
</reference>
<organism evidence="1 2">
    <name type="scientific">Phascolomyces articulosus</name>
    <dbReference type="NCBI Taxonomy" id="60185"/>
    <lineage>
        <taxon>Eukaryota</taxon>
        <taxon>Fungi</taxon>
        <taxon>Fungi incertae sedis</taxon>
        <taxon>Mucoromycota</taxon>
        <taxon>Mucoromycotina</taxon>
        <taxon>Mucoromycetes</taxon>
        <taxon>Mucorales</taxon>
        <taxon>Lichtheimiaceae</taxon>
        <taxon>Phascolomyces</taxon>
    </lineage>
</organism>
<dbReference type="AlphaFoldDB" id="A0AAD5P753"/>
<evidence type="ECO:0000313" key="1">
    <source>
        <dbReference type="EMBL" id="KAI9244466.1"/>
    </source>
</evidence>
<keyword evidence="2" id="KW-1185">Reference proteome</keyword>